<dbReference type="AlphaFoldDB" id="A0AAD1WRW6"/>
<evidence type="ECO:0000313" key="2">
    <source>
        <dbReference type="EMBL" id="CAH2319634.1"/>
    </source>
</evidence>
<keyword evidence="3" id="KW-1185">Reference proteome</keyword>
<evidence type="ECO:0000256" key="1">
    <source>
        <dbReference type="SAM" id="Coils"/>
    </source>
</evidence>
<gene>
    <name evidence="2" type="ORF">PECUL_23A042964</name>
</gene>
<accession>A0AAD1WRW6</accession>
<proteinExistence type="predicted"/>
<evidence type="ECO:0000313" key="3">
    <source>
        <dbReference type="Proteomes" id="UP001295444"/>
    </source>
</evidence>
<organism evidence="2 3">
    <name type="scientific">Pelobates cultripes</name>
    <name type="common">Western spadefoot toad</name>
    <dbReference type="NCBI Taxonomy" id="61616"/>
    <lineage>
        <taxon>Eukaryota</taxon>
        <taxon>Metazoa</taxon>
        <taxon>Chordata</taxon>
        <taxon>Craniata</taxon>
        <taxon>Vertebrata</taxon>
        <taxon>Euteleostomi</taxon>
        <taxon>Amphibia</taxon>
        <taxon>Batrachia</taxon>
        <taxon>Anura</taxon>
        <taxon>Pelobatoidea</taxon>
        <taxon>Pelobatidae</taxon>
        <taxon>Pelobates</taxon>
    </lineage>
</organism>
<sequence>MSVTQPTKSVPKGSDSSPVTTEVLTTLLATLQNTILADTAKIRKDIRGLSGRLGTLEGTSGEHTKQISSLQREIDQLHRQHKSYDQHLATMEETRHKNNVKIRGTKEDIPIDELPHLLPMREGRAVGLEESFRIPKREPQGPGGPLPDWKCTSPSIRIYQDTL</sequence>
<dbReference type="EMBL" id="OW240921">
    <property type="protein sequence ID" value="CAH2319634.1"/>
    <property type="molecule type" value="Genomic_DNA"/>
</dbReference>
<keyword evidence="1" id="KW-0175">Coiled coil</keyword>
<name>A0AAD1WRW6_PELCU</name>
<protein>
    <submittedName>
        <fullName evidence="2">Uncharacterized protein</fullName>
    </submittedName>
</protein>
<reference evidence="2" key="1">
    <citation type="submission" date="2022-03" db="EMBL/GenBank/DDBJ databases">
        <authorList>
            <person name="Alioto T."/>
            <person name="Alioto T."/>
            <person name="Gomez Garrido J."/>
        </authorList>
    </citation>
    <scope>NUCLEOTIDE SEQUENCE</scope>
</reference>
<dbReference type="Proteomes" id="UP001295444">
    <property type="component" value="Chromosome 10"/>
</dbReference>
<feature type="coiled-coil region" evidence="1">
    <location>
        <begin position="60"/>
        <end position="94"/>
    </location>
</feature>